<keyword evidence="2" id="KW-1185">Reference proteome</keyword>
<dbReference type="RefSeq" id="WP_193353015.1">
    <property type="nucleotide sequence ID" value="NZ_AHJG01000102.1"/>
</dbReference>
<dbReference type="EMBL" id="AHJG01000102">
    <property type="protein sequence ID" value="EPA06100.1"/>
    <property type="molecule type" value="Genomic_DNA"/>
</dbReference>
<accession>S2E4H8</accession>
<gene>
    <name evidence="1" type="ORF">BG20_I1777</name>
</gene>
<protein>
    <submittedName>
        <fullName evidence="1">Uncharacterized protein</fullName>
    </submittedName>
</protein>
<sequence length="54" mass="6567">MREITIKFKDKDYLDFNKISNESGLTPEEKIQEIVQYYLIIERNRKKFTQKLLG</sequence>
<comment type="caution">
    <text evidence="1">The sequence shown here is derived from an EMBL/GenBank/DDBJ whole genome shotgun (WGS) entry which is preliminary data.</text>
</comment>
<evidence type="ECO:0000313" key="1">
    <source>
        <dbReference type="EMBL" id="EPA06100.1"/>
    </source>
</evidence>
<organism evidence="1 2">
    <name type="scientific">Candidatus Nitrosarchaeum limnium BG20</name>
    <dbReference type="NCBI Taxonomy" id="859192"/>
    <lineage>
        <taxon>Archaea</taxon>
        <taxon>Nitrososphaerota</taxon>
        <taxon>Nitrososphaeria</taxon>
        <taxon>Nitrosopumilales</taxon>
        <taxon>Nitrosopumilaceae</taxon>
        <taxon>Nitrosarchaeum</taxon>
    </lineage>
</organism>
<reference evidence="1 2" key="1">
    <citation type="journal article" date="2012" name="J. Bacteriol.">
        <title>Genome Sequence of "Candidatus Nitrosoarchaeum limnia" BG20, a Low-Salinity Ammonia-Oxidizing Archaeon from the San Francisco Bay Estuary.</title>
        <authorList>
            <person name="Mosier A.C."/>
            <person name="Allen E.E."/>
            <person name="Kim M."/>
            <person name="Ferriera S."/>
            <person name="Francis C.A."/>
        </authorList>
    </citation>
    <scope>NUCLEOTIDE SEQUENCE [LARGE SCALE GENOMIC DNA]</scope>
    <source>
        <strain evidence="1 2">BG20</strain>
    </source>
</reference>
<proteinExistence type="predicted"/>
<dbReference type="Proteomes" id="UP000014065">
    <property type="component" value="Unassembled WGS sequence"/>
</dbReference>
<evidence type="ECO:0000313" key="2">
    <source>
        <dbReference type="Proteomes" id="UP000014065"/>
    </source>
</evidence>
<dbReference type="AlphaFoldDB" id="S2E4H8"/>
<dbReference type="OrthoDB" id="13731at2157"/>
<name>S2E4H8_9ARCH</name>